<gene>
    <name evidence="1" type="ORF">CDIOL_37150</name>
</gene>
<comment type="caution">
    <text evidence="1">The sequence shown here is derived from an EMBL/GenBank/DDBJ whole genome shotgun (WGS) entry which is preliminary data.</text>
</comment>
<protein>
    <submittedName>
        <fullName evidence="1">Uncharacterized protein</fullName>
    </submittedName>
</protein>
<sequence length="68" mass="7840">MLSNQTFYDVVKDYLTWAIIVPVKKDCIKQETGNMTLKAHLYYYKGSSQEGAVKKSMTIYNEGKLNKN</sequence>
<reference evidence="1 2" key="1">
    <citation type="submission" date="2019-06" db="EMBL/GenBank/DDBJ databases">
        <title>Draft genome sequence of Clostridium diolis DSM 15410.</title>
        <authorList>
            <person name="Kobayashi H."/>
            <person name="Tanizawa Y."/>
            <person name="Tohno M."/>
        </authorList>
    </citation>
    <scope>NUCLEOTIDE SEQUENCE [LARGE SCALE GENOMIC DNA]</scope>
    <source>
        <strain evidence="1 2">DSM 15410</strain>
    </source>
</reference>
<evidence type="ECO:0000313" key="1">
    <source>
        <dbReference type="EMBL" id="GEA32792.1"/>
    </source>
</evidence>
<organism evidence="1 2">
    <name type="scientific">Clostridium diolis</name>
    <dbReference type="NCBI Taxonomy" id="223919"/>
    <lineage>
        <taxon>Bacteria</taxon>
        <taxon>Bacillati</taxon>
        <taxon>Bacillota</taxon>
        <taxon>Clostridia</taxon>
        <taxon>Eubacteriales</taxon>
        <taxon>Clostridiaceae</taxon>
        <taxon>Clostridium</taxon>
    </lineage>
</organism>
<name>A0AAV3W354_9CLOT</name>
<dbReference type="Proteomes" id="UP000325212">
    <property type="component" value="Unassembled WGS sequence"/>
</dbReference>
<accession>A0AAV3W354</accession>
<dbReference type="AlphaFoldDB" id="A0AAV3W354"/>
<keyword evidence="2" id="KW-1185">Reference proteome</keyword>
<proteinExistence type="predicted"/>
<dbReference type="EMBL" id="BJLA01000015">
    <property type="protein sequence ID" value="GEA32792.1"/>
    <property type="molecule type" value="Genomic_DNA"/>
</dbReference>
<evidence type="ECO:0000313" key="2">
    <source>
        <dbReference type="Proteomes" id="UP000325212"/>
    </source>
</evidence>